<organism evidence="2">
    <name type="scientific">marine metagenome</name>
    <dbReference type="NCBI Taxonomy" id="408172"/>
    <lineage>
        <taxon>unclassified sequences</taxon>
        <taxon>metagenomes</taxon>
        <taxon>ecological metagenomes</taxon>
    </lineage>
</organism>
<evidence type="ECO:0000256" key="1">
    <source>
        <dbReference type="SAM" id="Phobius"/>
    </source>
</evidence>
<keyword evidence="1" id="KW-1133">Transmembrane helix</keyword>
<keyword evidence="1" id="KW-0812">Transmembrane</keyword>
<keyword evidence="1" id="KW-0472">Membrane</keyword>
<gene>
    <name evidence="2" type="ORF">METZ01_LOCUS46741</name>
</gene>
<reference evidence="2" key="1">
    <citation type="submission" date="2018-05" db="EMBL/GenBank/DDBJ databases">
        <authorList>
            <person name="Lanie J.A."/>
            <person name="Ng W.-L."/>
            <person name="Kazmierczak K.M."/>
            <person name="Andrzejewski T.M."/>
            <person name="Davidsen T.M."/>
            <person name="Wayne K.J."/>
            <person name="Tettelin H."/>
            <person name="Glass J.I."/>
            <person name="Rusch D."/>
            <person name="Podicherti R."/>
            <person name="Tsui H.-C.T."/>
            <person name="Winkler M.E."/>
        </authorList>
    </citation>
    <scope>NUCLEOTIDE SEQUENCE</scope>
</reference>
<dbReference type="EMBL" id="UINC01002185">
    <property type="protein sequence ID" value="SUZ93887.1"/>
    <property type="molecule type" value="Genomic_DNA"/>
</dbReference>
<sequence>MIYRVIASALPMGLAAVSVAAFAVLAAWLRVVPPIAGFAVFGLALLGGGVASLVLGLASIFLPGAAEHVSRGAGMLAVVIGLGSLLLLGTLVRSASSVPAIHDITTETTDPPLFSAAAMNPVNRDRDLSYPHGPAETPRLQEEAYADLQPIELRVGPDDAYQEALNTASDLGWAVVESNSTTRTFEAEDETSVFRFVDDIVVRVRPGSVGSVIDVRSTSRAGVGDMGANADRIRRFRAVLTSR</sequence>
<name>A0A381RV93_9ZZZZ</name>
<dbReference type="Pfam" id="PF07386">
    <property type="entry name" value="DUF1499"/>
    <property type="match status" value="1"/>
</dbReference>
<evidence type="ECO:0000313" key="2">
    <source>
        <dbReference type="EMBL" id="SUZ93887.1"/>
    </source>
</evidence>
<evidence type="ECO:0008006" key="3">
    <source>
        <dbReference type="Google" id="ProtNLM"/>
    </source>
</evidence>
<feature type="transmembrane region" description="Helical" evidence="1">
    <location>
        <begin position="73"/>
        <end position="92"/>
    </location>
</feature>
<protein>
    <recommendedName>
        <fullName evidence="3">DUF1499 domain-containing protein</fullName>
    </recommendedName>
</protein>
<feature type="transmembrane region" description="Helical" evidence="1">
    <location>
        <begin position="12"/>
        <end position="29"/>
    </location>
</feature>
<dbReference type="AlphaFoldDB" id="A0A381RV93"/>
<feature type="transmembrane region" description="Helical" evidence="1">
    <location>
        <begin position="35"/>
        <end position="61"/>
    </location>
</feature>
<proteinExistence type="predicted"/>
<dbReference type="InterPro" id="IPR010865">
    <property type="entry name" value="DUF1499"/>
</dbReference>
<accession>A0A381RV93</accession>